<protein>
    <submittedName>
        <fullName evidence="2">Uncharacterized protein</fullName>
    </submittedName>
</protein>
<gene>
    <name evidence="2" type="ORF">QR680_007295</name>
</gene>
<name>A0AA39IE49_9BILA</name>
<keyword evidence="3" id="KW-1185">Reference proteome</keyword>
<feature type="transmembrane region" description="Helical" evidence="1">
    <location>
        <begin position="26"/>
        <end position="47"/>
    </location>
</feature>
<feature type="transmembrane region" description="Helical" evidence="1">
    <location>
        <begin position="102"/>
        <end position="123"/>
    </location>
</feature>
<accession>A0AA39IE49</accession>
<sequence>MENIRLRGTETCENDSFGDRWFVAGYMHLDVCFLGLSILSVVSMLVWKFLFPKRCANVFDHLQKYMDTKTDVPSDTTANVLQDIGERLHDAFMPEKRFVSAFLLYVGGKLALAVPLLLMQIFLITHCISPVRGELLPGSKDKLIYSHPMNFSWLTNVKEELLLAQSPKGYFPRDVYCNALPIPEWEAAGMGPGAGCTVFFGTAAVPLDNERCASGLLDVVRSSLDLRAAGLLGRGGNGRREATKRGRADLHTVTGFVLLAKVAVSEERLCDGGTSVVGIWTVQDGEGSKT</sequence>
<reference evidence="2" key="1">
    <citation type="submission" date="2023-06" db="EMBL/GenBank/DDBJ databases">
        <title>Genomic analysis of the entomopathogenic nematode Steinernema hermaphroditum.</title>
        <authorList>
            <person name="Schwarz E.M."/>
            <person name="Heppert J.K."/>
            <person name="Baniya A."/>
            <person name="Schwartz H.T."/>
            <person name="Tan C.-H."/>
            <person name="Antoshechkin I."/>
            <person name="Sternberg P.W."/>
            <person name="Goodrich-Blair H."/>
            <person name="Dillman A.R."/>
        </authorList>
    </citation>
    <scope>NUCLEOTIDE SEQUENCE</scope>
    <source>
        <strain evidence="2">PS9179</strain>
        <tissue evidence="2">Whole animal</tissue>
    </source>
</reference>
<keyword evidence="1" id="KW-0472">Membrane</keyword>
<dbReference type="AlphaFoldDB" id="A0AA39IE49"/>
<organism evidence="2 3">
    <name type="scientific">Steinernema hermaphroditum</name>
    <dbReference type="NCBI Taxonomy" id="289476"/>
    <lineage>
        <taxon>Eukaryota</taxon>
        <taxon>Metazoa</taxon>
        <taxon>Ecdysozoa</taxon>
        <taxon>Nematoda</taxon>
        <taxon>Chromadorea</taxon>
        <taxon>Rhabditida</taxon>
        <taxon>Tylenchina</taxon>
        <taxon>Panagrolaimomorpha</taxon>
        <taxon>Strongyloidoidea</taxon>
        <taxon>Steinernematidae</taxon>
        <taxon>Steinernema</taxon>
    </lineage>
</organism>
<evidence type="ECO:0000313" key="3">
    <source>
        <dbReference type="Proteomes" id="UP001175271"/>
    </source>
</evidence>
<proteinExistence type="predicted"/>
<comment type="caution">
    <text evidence="2">The sequence shown here is derived from an EMBL/GenBank/DDBJ whole genome shotgun (WGS) entry which is preliminary data.</text>
</comment>
<dbReference type="Proteomes" id="UP001175271">
    <property type="component" value="Unassembled WGS sequence"/>
</dbReference>
<keyword evidence="1" id="KW-0812">Transmembrane</keyword>
<evidence type="ECO:0000256" key="1">
    <source>
        <dbReference type="SAM" id="Phobius"/>
    </source>
</evidence>
<dbReference type="EMBL" id="JAUCMV010000001">
    <property type="protein sequence ID" value="KAK0421965.1"/>
    <property type="molecule type" value="Genomic_DNA"/>
</dbReference>
<evidence type="ECO:0000313" key="2">
    <source>
        <dbReference type="EMBL" id="KAK0421965.1"/>
    </source>
</evidence>
<keyword evidence="1" id="KW-1133">Transmembrane helix</keyword>